<dbReference type="PATRIC" id="fig|1256908.3.peg.2384"/>
<dbReference type="GO" id="GO:0000272">
    <property type="term" value="P:polysaccharide catabolic process"/>
    <property type="evidence" value="ECO:0007669"/>
    <property type="project" value="InterPro"/>
</dbReference>
<protein>
    <recommendedName>
        <fullName evidence="3">Dockerin domain-containing protein</fullName>
    </recommendedName>
</protein>
<evidence type="ECO:0008006" key="3">
    <source>
        <dbReference type="Google" id="ProtNLM"/>
    </source>
</evidence>
<name>U2QWG1_EUBRA</name>
<dbReference type="SUPFAM" id="SSF49373">
    <property type="entry name" value="Invasin/intimin cell-adhesion fragments"/>
    <property type="match status" value="1"/>
</dbReference>
<dbReference type="InterPro" id="IPR002105">
    <property type="entry name" value="Dockerin_1_rpt"/>
</dbReference>
<evidence type="ECO:0000313" key="1">
    <source>
        <dbReference type="EMBL" id="ERK43072.1"/>
    </source>
</evidence>
<sequence length="1741" mass="195880">MRCSRKKGSCKKRGGREMRGKKRSKMLSLLLAIVLAVGMVPLSALPVNAKDMALATDDYSQWMNIGNHTAPDGTKYGATSETWYKNMVKALESAGSNTKIRLQSDISVEFNSHNTKDWIGDVNVKGNNVIDLNGKTLYMKPYNYLRGGRPYHFTIFQIKDGAKLTIVDSKGGGKIACDTWICDANDTFADTACVDMFHVSDGGELEINASGATFECGRSKKQWMYAACCNGPEDEYCYDGYARNQANGSVIVAGTNSKVSIYGGALLARGYSYTPYTGWNPRPDTGKVKKCAVFQMKRGASINITDGYFKGCGGADVFQTYYQNDVNVQIKAGTFDTHKVDKVVIEGYVPESPDAGDLFKGFTHHNYMPGRYGEVNILQKWVNMEEADLIYGGEELAEKDGDVTGSKKTIIRPKSDYGSRVKINDRDTGETNAYNPNEDKPYVFDASYEPYFTPEEEEKLAFDYQDRTDRTITWGFWVQDGFSIISEKMESTAPVCDVNQLRTTKGKKIDYKPGKRYKLVMQVEEKWVGHNTHTRTFDDYYIFFISDAPVAQVSEVMHFNVDTTIGVKGDPQNFVVYPDNATLDRLEQLGLTDKTETSYKYIYYYINKYGKQKKSESQSIGSGRNLKAHWCFTPLQPGPLELTLQLFIQGSDENDVCAVEEVQKIFAMPSISVRRDGSSQTDFVVPDINEVVTAVTGKTVTLDPGFEFLKEFDFKDPMTQKKLSIEDVKWEFRELGGSGYQDLTGVTVDKNGRCSVDQNGTYRAKFDYNGKTWYSPNPVLVSGKDYDSTRMPYITGKSSHRNWTDPHYLQINLNKDANWYTVTEYLIKLQSRPKGAPAKSSQIKCDSDGKLDMNRFFYTNNFVPGDYTFVAYVYGKDKYGNSYRERSEPFYVKMEKESSGNYLTVNGEMLSDPSRENSNFPYMVPAGVTKLNFEHKIYPSDSTIDSYWNYTYKWFSSDPQIVNIDSDTGQAEALRPGSATVGYRIYNSSGAVCQENSVRVDVPIAGFEVEPIDYTDYIGQSYTSIKPVVKSVWSASGLKITEETDKYLDFDIWNFTSSGMSSAEMSKVAYNDYVRFTYRVHAKEGYFMVMKKDYKSSSTQYYSVDTAELETNGFSGDTVIRKAVDLGADPAYVGGSENYYRITTFDKNTNAYSFEEGGSTWSKAIFPVTVFVRNPDVQYLKTINFSTREPVKNDYRYEGDDWAKGYYTHFMKLNITNLKGIKTVYGRDMWSYSSRVSKLDGDPKGSGNPYEDADAESSIEWYDVIRDVFDAKQKPTARYDDGIYVNALDVQLSSDETAAGQKFSIAPDVKVFLNGHEIDFAGVYYNFGGEPRVIFKYYFDVGNVESFTQATVKGIRAPRAGEKMTSAEDTYVEESGDLYVSNLTWFVDKNGNHSYDVGEECRVRADSSGNYDPDKSELAEDGTFRVDRKYSVFVEVSSEKGRIANGGIFQLYMTQENGAEALLSVDNAPNGTYAFQKTFVSRFDATLREGEPHESYRFNEIPSGATHGFSVDSYWVKDEETGESMVSKELQPGRKYRFGITYKAAPNNSFADDFKVSVEGKELTDGVTVSKEKDNVHIEVVFTMTATGVEVSGSAVSFQSETEPVTLQLIEQGKTDVFKETTVSGGTKSGNKYTVDYAFTEVPAGTYTLNVMKKNHVTREYTVTVGTDPVKQDVVIQLLGDVNGDGKVNMKDWNNVYAHVNKTTELKDYALKCAEVSGDKKINMKDWNRIYAHVNKTKLLW</sequence>
<dbReference type="Pfam" id="PF00404">
    <property type="entry name" value="Dockerin_1"/>
    <property type="match status" value="1"/>
</dbReference>
<dbReference type="HOGENOM" id="CLU_239669_0_0_9"/>
<dbReference type="CDD" id="cd14256">
    <property type="entry name" value="Dockerin_I"/>
    <property type="match status" value="1"/>
</dbReference>
<reference evidence="1 2" key="1">
    <citation type="submission" date="2013-06" db="EMBL/GenBank/DDBJ databases">
        <authorList>
            <person name="Weinstock G."/>
            <person name="Sodergren E."/>
            <person name="Lobos E.A."/>
            <person name="Fulton L."/>
            <person name="Fulton R."/>
            <person name="Courtney L."/>
            <person name="Fronick C."/>
            <person name="O'Laughlin M."/>
            <person name="Godfrey J."/>
            <person name="Wilson R.M."/>
            <person name="Miner T."/>
            <person name="Farmer C."/>
            <person name="Delehaunty K."/>
            <person name="Cordes M."/>
            <person name="Minx P."/>
            <person name="Tomlinson C."/>
            <person name="Chen J."/>
            <person name="Wollam A."/>
            <person name="Pepin K.H."/>
            <person name="Bhonagiri V."/>
            <person name="Zhang X."/>
            <person name="Warren W."/>
            <person name="Mitreva M."/>
            <person name="Mardis E.R."/>
            <person name="Wilson R.K."/>
        </authorList>
    </citation>
    <scope>NUCLEOTIDE SEQUENCE [LARGE SCALE GENOMIC DNA]</scope>
    <source>
        <strain evidence="1 2">ATCC 29099</strain>
    </source>
</reference>
<proteinExistence type="predicted"/>
<organism evidence="1 2">
    <name type="scientific">Eubacterium ramulus ATCC 29099</name>
    <dbReference type="NCBI Taxonomy" id="1256908"/>
    <lineage>
        <taxon>Bacteria</taxon>
        <taxon>Bacillati</taxon>
        <taxon>Bacillota</taxon>
        <taxon>Clostridia</taxon>
        <taxon>Eubacteriales</taxon>
        <taxon>Eubacteriaceae</taxon>
        <taxon>Eubacterium</taxon>
    </lineage>
</organism>
<evidence type="ECO:0000313" key="2">
    <source>
        <dbReference type="Proteomes" id="UP000016608"/>
    </source>
</evidence>
<dbReference type="GO" id="GO:0004553">
    <property type="term" value="F:hydrolase activity, hydrolyzing O-glycosyl compounds"/>
    <property type="evidence" value="ECO:0007669"/>
    <property type="project" value="InterPro"/>
</dbReference>
<dbReference type="InterPro" id="IPR018247">
    <property type="entry name" value="EF_Hand_1_Ca_BS"/>
</dbReference>
<dbReference type="EMBL" id="AWVJ01000161">
    <property type="protein sequence ID" value="ERK43072.1"/>
    <property type="molecule type" value="Genomic_DNA"/>
</dbReference>
<accession>U2QWG1</accession>
<gene>
    <name evidence="1" type="ORF">HMPREF0373_02593</name>
</gene>
<dbReference type="InterPro" id="IPR036439">
    <property type="entry name" value="Dockerin_dom_sf"/>
</dbReference>
<dbReference type="Proteomes" id="UP000016608">
    <property type="component" value="Unassembled WGS sequence"/>
</dbReference>
<dbReference type="Gene3D" id="2.60.40.4130">
    <property type="match status" value="1"/>
</dbReference>
<dbReference type="InterPro" id="IPR008964">
    <property type="entry name" value="Invasin/intimin_cell_adhesion"/>
</dbReference>
<dbReference type="SUPFAM" id="SSF63446">
    <property type="entry name" value="Type I dockerin domain"/>
    <property type="match status" value="1"/>
</dbReference>
<dbReference type="PROSITE" id="PS00018">
    <property type="entry name" value="EF_HAND_1"/>
    <property type="match status" value="1"/>
</dbReference>
<comment type="caution">
    <text evidence="1">The sequence shown here is derived from an EMBL/GenBank/DDBJ whole genome shotgun (WGS) entry which is preliminary data.</text>
</comment>
<keyword evidence="2" id="KW-1185">Reference proteome</keyword>
<dbReference type="eggNOG" id="ENOG5034239">
    <property type="taxonomic scope" value="Bacteria"/>
</dbReference>